<feature type="compositionally biased region" description="Polar residues" evidence="1">
    <location>
        <begin position="475"/>
        <end position="484"/>
    </location>
</feature>
<proteinExistence type="predicted"/>
<feature type="compositionally biased region" description="Basic residues" evidence="1">
    <location>
        <begin position="1"/>
        <end position="10"/>
    </location>
</feature>
<feature type="region of interest" description="Disordered" evidence="1">
    <location>
        <begin position="318"/>
        <end position="424"/>
    </location>
</feature>
<feature type="non-terminal residue" evidence="2">
    <location>
        <position position="1"/>
    </location>
</feature>
<feature type="compositionally biased region" description="Basic residues" evidence="1">
    <location>
        <begin position="335"/>
        <end position="344"/>
    </location>
</feature>
<evidence type="ECO:0000313" key="3">
    <source>
        <dbReference type="Proteomes" id="UP000000768"/>
    </source>
</evidence>
<gene>
    <name evidence="2" type="ORF">SORBI_3002G133600</name>
</gene>
<reference evidence="3" key="2">
    <citation type="journal article" date="2018" name="Plant J.">
        <title>The Sorghum bicolor reference genome: improved assembly, gene annotations, a transcriptome atlas, and signatures of genome organization.</title>
        <authorList>
            <person name="McCormick R.F."/>
            <person name="Truong S.K."/>
            <person name="Sreedasyam A."/>
            <person name="Jenkins J."/>
            <person name="Shu S."/>
            <person name="Sims D."/>
            <person name="Kennedy M."/>
            <person name="Amirebrahimi M."/>
            <person name="Weers B.D."/>
            <person name="McKinley B."/>
            <person name="Mattison A."/>
            <person name="Morishige D.T."/>
            <person name="Grimwood J."/>
            <person name="Schmutz J."/>
            <person name="Mullet J.E."/>
        </authorList>
    </citation>
    <scope>NUCLEOTIDE SEQUENCE [LARGE SCALE GENOMIC DNA]</scope>
    <source>
        <strain evidence="3">cv. BTx623</strain>
    </source>
</reference>
<organism evidence="2 3">
    <name type="scientific">Sorghum bicolor</name>
    <name type="common">Sorghum</name>
    <name type="synonym">Sorghum vulgare</name>
    <dbReference type="NCBI Taxonomy" id="4558"/>
    <lineage>
        <taxon>Eukaryota</taxon>
        <taxon>Viridiplantae</taxon>
        <taxon>Streptophyta</taxon>
        <taxon>Embryophyta</taxon>
        <taxon>Tracheophyta</taxon>
        <taxon>Spermatophyta</taxon>
        <taxon>Magnoliopsida</taxon>
        <taxon>Liliopsida</taxon>
        <taxon>Poales</taxon>
        <taxon>Poaceae</taxon>
        <taxon>PACMAD clade</taxon>
        <taxon>Panicoideae</taxon>
        <taxon>Andropogonodae</taxon>
        <taxon>Andropogoneae</taxon>
        <taxon>Sorghinae</taxon>
        <taxon>Sorghum</taxon>
    </lineage>
</organism>
<feature type="compositionally biased region" description="Low complexity" evidence="1">
    <location>
        <begin position="409"/>
        <end position="420"/>
    </location>
</feature>
<feature type="region of interest" description="Disordered" evidence="1">
    <location>
        <begin position="475"/>
        <end position="498"/>
    </location>
</feature>
<reference evidence="2 3" key="1">
    <citation type="journal article" date="2009" name="Nature">
        <title>The Sorghum bicolor genome and the diversification of grasses.</title>
        <authorList>
            <person name="Paterson A.H."/>
            <person name="Bowers J.E."/>
            <person name="Bruggmann R."/>
            <person name="Dubchak I."/>
            <person name="Grimwood J."/>
            <person name="Gundlach H."/>
            <person name="Haberer G."/>
            <person name="Hellsten U."/>
            <person name="Mitros T."/>
            <person name="Poliakov A."/>
            <person name="Schmutz J."/>
            <person name="Spannagl M."/>
            <person name="Tang H."/>
            <person name="Wang X."/>
            <person name="Wicker T."/>
            <person name="Bharti A.K."/>
            <person name="Chapman J."/>
            <person name="Feltus F.A."/>
            <person name="Gowik U."/>
            <person name="Grigoriev I.V."/>
            <person name="Lyons E."/>
            <person name="Maher C.A."/>
            <person name="Martis M."/>
            <person name="Narechania A."/>
            <person name="Otillar R.P."/>
            <person name="Penning B.W."/>
            <person name="Salamov A.A."/>
            <person name="Wang Y."/>
            <person name="Zhang L."/>
            <person name="Carpita N.C."/>
            <person name="Freeling M."/>
            <person name="Gingle A.R."/>
            <person name="Hash C.T."/>
            <person name="Keller B."/>
            <person name="Klein P."/>
            <person name="Kresovich S."/>
            <person name="McCann M.C."/>
            <person name="Ming R."/>
            <person name="Peterson D.G."/>
            <person name="Mehboob-ur-Rahman"/>
            <person name="Ware D."/>
            <person name="Westhoff P."/>
            <person name="Mayer K.F."/>
            <person name="Messing J."/>
            <person name="Rokhsar D.S."/>
        </authorList>
    </citation>
    <scope>NUCLEOTIDE SEQUENCE [LARGE SCALE GENOMIC DNA]</scope>
    <source>
        <strain evidence="3">cv. BTx623</strain>
    </source>
</reference>
<evidence type="ECO:0000313" key="2">
    <source>
        <dbReference type="EMBL" id="OQU89021.1"/>
    </source>
</evidence>
<keyword evidence="3" id="KW-1185">Reference proteome</keyword>
<accession>A0A1W0W3U9</accession>
<feature type="region of interest" description="Disordered" evidence="1">
    <location>
        <begin position="62"/>
        <end position="90"/>
    </location>
</feature>
<dbReference type="InParanoid" id="A0A1W0W3U9"/>
<dbReference type="Proteomes" id="UP000000768">
    <property type="component" value="Chromosome 2"/>
</dbReference>
<evidence type="ECO:0000256" key="1">
    <source>
        <dbReference type="SAM" id="MobiDB-lite"/>
    </source>
</evidence>
<dbReference type="EMBL" id="CM000761">
    <property type="protein sequence ID" value="OQU89021.1"/>
    <property type="molecule type" value="Genomic_DNA"/>
</dbReference>
<name>A0A1W0W3U9_SORBI</name>
<dbReference type="AlphaFoldDB" id="A0A1W0W3U9"/>
<feature type="compositionally biased region" description="Basic and acidic residues" evidence="1">
    <location>
        <begin position="446"/>
        <end position="461"/>
    </location>
</feature>
<feature type="compositionally biased region" description="Basic and acidic residues" evidence="1">
    <location>
        <begin position="367"/>
        <end position="389"/>
    </location>
</feature>
<feature type="region of interest" description="Disordered" evidence="1">
    <location>
        <begin position="1"/>
        <end position="21"/>
    </location>
</feature>
<protein>
    <submittedName>
        <fullName evidence="2">Uncharacterized protein</fullName>
    </submittedName>
</protein>
<feature type="region of interest" description="Disordered" evidence="1">
    <location>
        <begin position="443"/>
        <end position="462"/>
    </location>
</feature>
<sequence>ASYGGHRKACRGQQEGERSEAEHEAAVLVTVAIIPSIFKTSSRTINVIRNSNEWNNVLTEEREGKGHRTARMMTQPASRPAGRPVTGGSTEEASGWVALVGHLLVHPHPSAVSSPARLDHELRAAAAAAAVHAGEPPVVHVPHDLDNGAVAQHGGPVAAEVPLDPARLHHLLAVDADGHLAVPGPPLVPAARDRDVVLGAVVAEPAARRVDQLMRRGSRGGGGGEGPADLLAAAEQRAARRGRVAAPDVARRLASDAAAEQQRELAVRDHGEVVVAGGLRRARGAVLGLRRVPVDGHRRAGVGDEGPGPALLLQEVLRGRGRRGRPALRADQRHSRQRRRRRQGRPVVDGQRDPGRPPRRASHRAAGPRDDSPRPGDLDPELLARRQRDPVVAGRGRLERAVERGGGASSSPAAASCPGGQRDGGVAETGEISHCVCPSSLGAGKGTREGKARTRRDDRVARTHAVTQEWRSVDLTSPHLTSATTKRKEPRTGGGWEGNESKRRCVSVSCWLFFWYRSWRPEGPEARASTPLVFSVAVLL</sequence>
<dbReference type="Gramene" id="OQU89021">
    <property type="protein sequence ID" value="OQU89021"/>
    <property type="gene ID" value="SORBI_3002G133600"/>
</dbReference>